<comment type="catalytic activity">
    <reaction evidence="2">
        <text>a 3'-end 2',3'-cyclophospho-ribonucleotide-RNA + H2O = a 3'-end 2'-phospho-ribonucleotide-RNA + H(+)</text>
        <dbReference type="Rhea" id="RHEA:11828"/>
        <dbReference type="Rhea" id="RHEA-COMP:10464"/>
        <dbReference type="Rhea" id="RHEA-COMP:17353"/>
        <dbReference type="ChEBI" id="CHEBI:15377"/>
        <dbReference type="ChEBI" id="CHEBI:15378"/>
        <dbReference type="ChEBI" id="CHEBI:83064"/>
        <dbReference type="ChEBI" id="CHEBI:173113"/>
        <dbReference type="EC" id="3.1.4.58"/>
    </reaction>
</comment>
<dbReference type="EC" id="3.1.4.58" evidence="2"/>
<sequence length="207" mass="23002">MPQRMFVAVVPPAEVVEDLAEFLAPRTGITWIDSAQWHLTLAFLAAVPDYRIDDLAAELAPKLARQQRFRIRLTGAGAFPNPARAAALWLGVDDPAPLTVLAGTARRVANSVGATPDGRAFVPHVTVARPRRPIEATKWYRILDTYRSPAWDVEAVELIESHLGEGPRRRPRYVTAASFPLPPPERSDRPIGYRSENLSDIRSRLPE</sequence>
<evidence type="ECO:0000313" key="4">
    <source>
        <dbReference type="EMBL" id="QXQ15133.1"/>
    </source>
</evidence>
<evidence type="ECO:0000313" key="5">
    <source>
        <dbReference type="Proteomes" id="UP000887023"/>
    </source>
</evidence>
<accession>A0ABX8SBI4</accession>
<evidence type="ECO:0000256" key="3">
    <source>
        <dbReference type="SAM" id="MobiDB-lite"/>
    </source>
</evidence>
<name>A0ABX8SBI4_9ACTN</name>
<proteinExistence type="inferred from homology"/>
<comment type="function">
    <text evidence="2">Hydrolyzes RNA 2',3'-cyclic phosphodiester to an RNA 2'-phosphomonoester.</text>
</comment>
<keyword evidence="1 2" id="KW-0378">Hydrolase</keyword>
<dbReference type="NCBIfam" id="TIGR02258">
    <property type="entry name" value="2_5_ligase"/>
    <property type="match status" value="1"/>
</dbReference>
<feature type="region of interest" description="Disordered" evidence="3">
    <location>
        <begin position="175"/>
        <end position="207"/>
    </location>
</feature>
<organism evidence="4 5">
    <name type="scientific">Skermania pinensis</name>
    <dbReference type="NCBI Taxonomy" id="39122"/>
    <lineage>
        <taxon>Bacteria</taxon>
        <taxon>Bacillati</taxon>
        <taxon>Actinomycetota</taxon>
        <taxon>Actinomycetes</taxon>
        <taxon>Mycobacteriales</taxon>
        <taxon>Gordoniaceae</taxon>
        <taxon>Skermania</taxon>
    </lineage>
</organism>
<gene>
    <name evidence="4" type="primary">thpR</name>
    <name evidence="4" type="ORF">KV203_07260</name>
</gene>
<dbReference type="EMBL" id="CP079105">
    <property type="protein sequence ID" value="QXQ15133.1"/>
    <property type="molecule type" value="Genomic_DNA"/>
</dbReference>
<feature type="active site" description="Proton donor" evidence="2">
    <location>
        <position position="38"/>
    </location>
</feature>
<dbReference type="Proteomes" id="UP000887023">
    <property type="component" value="Chromosome"/>
</dbReference>
<feature type="compositionally biased region" description="Basic and acidic residues" evidence="3">
    <location>
        <begin position="185"/>
        <end position="207"/>
    </location>
</feature>
<dbReference type="HAMAP" id="MF_01940">
    <property type="entry name" value="RNA_CPDase"/>
    <property type="match status" value="1"/>
</dbReference>
<feature type="short sequence motif" description="HXTX 2" evidence="2">
    <location>
        <begin position="124"/>
        <end position="127"/>
    </location>
</feature>
<feature type="short sequence motif" description="HXTX 1" evidence="2">
    <location>
        <begin position="38"/>
        <end position="41"/>
    </location>
</feature>
<dbReference type="Pfam" id="PF13563">
    <property type="entry name" value="2_5_RNA_ligase2"/>
    <property type="match status" value="1"/>
</dbReference>
<dbReference type="InterPro" id="IPR004175">
    <property type="entry name" value="RNA_CPDase"/>
</dbReference>
<dbReference type="PANTHER" id="PTHR35561">
    <property type="entry name" value="RNA 2',3'-CYCLIC PHOSPHODIESTERASE"/>
    <property type="match status" value="1"/>
</dbReference>
<dbReference type="RefSeq" id="WP_217996005.1">
    <property type="nucleotide sequence ID" value="NZ_CBCRUZ010000013.1"/>
</dbReference>
<feature type="active site" description="Proton acceptor" evidence="2">
    <location>
        <position position="124"/>
    </location>
</feature>
<evidence type="ECO:0000256" key="1">
    <source>
        <dbReference type="ARBA" id="ARBA00022801"/>
    </source>
</evidence>
<reference evidence="4" key="1">
    <citation type="submission" date="2021-07" db="EMBL/GenBank/DDBJ databases">
        <title>Candidatus Kaistella beijingensis sp. nov. isolated from a municipal wastewater treatment plant is involved in sludge foaming.</title>
        <authorList>
            <person name="Song Y."/>
            <person name="Liu S.-J."/>
        </authorList>
    </citation>
    <scope>NUCLEOTIDE SEQUENCE</scope>
    <source>
        <strain evidence="4">DSM 43998</strain>
    </source>
</reference>
<dbReference type="PANTHER" id="PTHR35561:SF1">
    <property type="entry name" value="RNA 2',3'-CYCLIC PHOSPHODIESTERASE"/>
    <property type="match status" value="1"/>
</dbReference>
<protein>
    <recommendedName>
        <fullName evidence="2">RNA 2',3'-cyclic phosphodiesterase</fullName>
        <shortName evidence="2">RNA 2',3'-CPDase</shortName>
        <ecNumber evidence="2">3.1.4.58</ecNumber>
    </recommendedName>
</protein>
<comment type="similarity">
    <text evidence="2">Belongs to the 2H phosphoesterase superfamily. ThpR family.</text>
</comment>
<evidence type="ECO:0000256" key="2">
    <source>
        <dbReference type="HAMAP-Rule" id="MF_01940"/>
    </source>
</evidence>
<keyword evidence="5" id="KW-1185">Reference proteome</keyword>